<dbReference type="GO" id="GO:0003723">
    <property type="term" value="F:RNA binding"/>
    <property type="evidence" value="ECO:0007669"/>
    <property type="project" value="UniProtKB-UniRule"/>
</dbReference>
<evidence type="ECO:0000259" key="2">
    <source>
        <dbReference type="PROSITE" id="PS50137"/>
    </source>
</evidence>
<accession>A0A5C3LZM7</accession>
<sequence length="101" mass="11524">MARDSPILLILSSHNLKFLFNISFIVISMEREPQGYRNRLNNKCQFLRLAHRYEDTKAGPEHQPTWTSAVYVNGVEYGRATGRSRDVAREAAAQIAFEALV</sequence>
<dbReference type="Gene3D" id="3.30.160.20">
    <property type="match status" value="1"/>
</dbReference>
<dbReference type="PROSITE" id="PS50137">
    <property type="entry name" value="DS_RBD"/>
    <property type="match status" value="1"/>
</dbReference>
<keyword evidence="4" id="KW-1185">Reference proteome</keyword>
<dbReference type="AlphaFoldDB" id="A0A5C3LZM7"/>
<keyword evidence="1" id="KW-0694">RNA-binding</keyword>
<dbReference type="SMART" id="SM00358">
    <property type="entry name" value="DSRM"/>
    <property type="match status" value="1"/>
</dbReference>
<dbReference type="Proteomes" id="UP000308652">
    <property type="component" value="Unassembled WGS sequence"/>
</dbReference>
<proteinExistence type="predicted"/>
<gene>
    <name evidence="3" type="ORF">BDQ12DRAFT_738303</name>
</gene>
<evidence type="ECO:0000256" key="1">
    <source>
        <dbReference type="PROSITE-ProRule" id="PRU00266"/>
    </source>
</evidence>
<reference evidence="3 4" key="1">
    <citation type="journal article" date="2019" name="Nat. Ecol. Evol.">
        <title>Megaphylogeny resolves global patterns of mushroom evolution.</title>
        <authorList>
            <person name="Varga T."/>
            <person name="Krizsan K."/>
            <person name="Foldi C."/>
            <person name="Dima B."/>
            <person name="Sanchez-Garcia M."/>
            <person name="Sanchez-Ramirez S."/>
            <person name="Szollosi G.J."/>
            <person name="Szarkandi J.G."/>
            <person name="Papp V."/>
            <person name="Albert L."/>
            <person name="Andreopoulos W."/>
            <person name="Angelini C."/>
            <person name="Antonin V."/>
            <person name="Barry K.W."/>
            <person name="Bougher N.L."/>
            <person name="Buchanan P."/>
            <person name="Buyck B."/>
            <person name="Bense V."/>
            <person name="Catcheside P."/>
            <person name="Chovatia M."/>
            <person name="Cooper J."/>
            <person name="Damon W."/>
            <person name="Desjardin D."/>
            <person name="Finy P."/>
            <person name="Geml J."/>
            <person name="Haridas S."/>
            <person name="Hughes K."/>
            <person name="Justo A."/>
            <person name="Karasinski D."/>
            <person name="Kautmanova I."/>
            <person name="Kiss B."/>
            <person name="Kocsube S."/>
            <person name="Kotiranta H."/>
            <person name="LaButti K.M."/>
            <person name="Lechner B.E."/>
            <person name="Liimatainen K."/>
            <person name="Lipzen A."/>
            <person name="Lukacs Z."/>
            <person name="Mihaltcheva S."/>
            <person name="Morgado L.N."/>
            <person name="Niskanen T."/>
            <person name="Noordeloos M.E."/>
            <person name="Ohm R.A."/>
            <person name="Ortiz-Santana B."/>
            <person name="Ovrebo C."/>
            <person name="Racz N."/>
            <person name="Riley R."/>
            <person name="Savchenko A."/>
            <person name="Shiryaev A."/>
            <person name="Soop K."/>
            <person name="Spirin V."/>
            <person name="Szebenyi C."/>
            <person name="Tomsovsky M."/>
            <person name="Tulloss R.E."/>
            <person name="Uehling J."/>
            <person name="Grigoriev I.V."/>
            <person name="Vagvolgyi C."/>
            <person name="Papp T."/>
            <person name="Martin F.M."/>
            <person name="Miettinen O."/>
            <person name="Hibbett D.S."/>
            <person name="Nagy L.G."/>
        </authorList>
    </citation>
    <scope>NUCLEOTIDE SEQUENCE [LARGE SCALE GENOMIC DNA]</scope>
    <source>
        <strain evidence="3 4">CBS 166.37</strain>
    </source>
</reference>
<evidence type="ECO:0000313" key="4">
    <source>
        <dbReference type="Proteomes" id="UP000308652"/>
    </source>
</evidence>
<feature type="domain" description="DRBM" evidence="2">
    <location>
        <begin position="35"/>
        <end position="101"/>
    </location>
</feature>
<evidence type="ECO:0000313" key="3">
    <source>
        <dbReference type="EMBL" id="TFK34241.1"/>
    </source>
</evidence>
<dbReference type="Pfam" id="PF00035">
    <property type="entry name" value="dsrm"/>
    <property type="match status" value="1"/>
</dbReference>
<dbReference type="SUPFAM" id="SSF54768">
    <property type="entry name" value="dsRNA-binding domain-like"/>
    <property type="match status" value="1"/>
</dbReference>
<protein>
    <recommendedName>
        <fullName evidence="2">DRBM domain-containing protein</fullName>
    </recommendedName>
</protein>
<dbReference type="InterPro" id="IPR014720">
    <property type="entry name" value="dsRBD_dom"/>
</dbReference>
<dbReference type="EMBL" id="ML213634">
    <property type="protein sequence ID" value="TFK34241.1"/>
    <property type="molecule type" value="Genomic_DNA"/>
</dbReference>
<name>A0A5C3LZM7_9AGAR</name>
<organism evidence="3 4">
    <name type="scientific">Crucibulum laeve</name>
    <dbReference type="NCBI Taxonomy" id="68775"/>
    <lineage>
        <taxon>Eukaryota</taxon>
        <taxon>Fungi</taxon>
        <taxon>Dikarya</taxon>
        <taxon>Basidiomycota</taxon>
        <taxon>Agaricomycotina</taxon>
        <taxon>Agaricomycetes</taxon>
        <taxon>Agaricomycetidae</taxon>
        <taxon>Agaricales</taxon>
        <taxon>Agaricineae</taxon>
        <taxon>Nidulariaceae</taxon>
        <taxon>Crucibulum</taxon>
    </lineage>
</organism>
<dbReference type="OrthoDB" id="112668at2759"/>